<accession>A0ABD1LUJ3</accession>
<sequence>MATRWTGASDVTASRLFVFQVLALIGFGMPDTGLNLYSMIAAVDDVNCVQMGPLDLNASLWDPGNKRVREVLREAKRKAKFTFVGDLS</sequence>
<gene>
    <name evidence="1" type="ORF">Fmac_020634</name>
</gene>
<reference evidence="1 2" key="1">
    <citation type="submission" date="2024-08" db="EMBL/GenBank/DDBJ databases">
        <title>Insights into the chromosomal genome structure of Flemingia macrophylla.</title>
        <authorList>
            <person name="Ding Y."/>
            <person name="Zhao Y."/>
            <person name="Bi W."/>
            <person name="Wu M."/>
            <person name="Zhao G."/>
            <person name="Gong Y."/>
            <person name="Li W."/>
            <person name="Zhang P."/>
        </authorList>
    </citation>
    <scope>NUCLEOTIDE SEQUENCE [LARGE SCALE GENOMIC DNA]</scope>
    <source>
        <strain evidence="1">DYQJB</strain>
        <tissue evidence="1">Leaf</tissue>
    </source>
</reference>
<protein>
    <submittedName>
        <fullName evidence="1">Uncharacterized protein</fullName>
    </submittedName>
</protein>
<keyword evidence="2" id="KW-1185">Reference proteome</keyword>
<dbReference type="AlphaFoldDB" id="A0ABD1LUJ3"/>
<evidence type="ECO:0000313" key="1">
    <source>
        <dbReference type="EMBL" id="KAL2327207.1"/>
    </source>
</evidence>
<organism evidence="1 2">
    <name type="scientific">Flemingia macrophylla</name>
    <dbReference type="NCBI Taxonomy" id="520843"/>
    <lineage>
        <taxon>Eukaryota</taxon>
        <taxon>Viridiplantae</taxon>
        <taxon>Streptophyta</taxon>
        <taxon>Embryophyta</taxon>
        <taxon>Tracheophyta</taxon>
        <taxon>Spermatophyta</taxon>
        <taxon>Magnoliopsida</taxon>
        <taxon>eudicotyledons</taxon>
        <taxon>Gunneridae</taxon>
        <taxon>Pentapetalae</taxon>
        <taxon>rosids</taxon>
        <taxon>fabids</taxon>
        <taxon>Fabales</taxon>
        <taxon>Fabaceae</taxon>
        <taxon>Papilionoideae</taxon>
        <taxon>50 kb inversion clade</taxon>
        <taxon>NPAAA clade</taxon>
        <taxon>indigoferoid/millettioid clade</taxon>
        <taxon>Phaseoleae</taxon>
        <taxon>Flemingia</taxon>
    </lineage>
</organism>
<comment type="caution">
    <text evidence="1">The sequence shown here is derived from an EMBL/GenBank/DDBJ whole genome shotgun (WGS) entry which is preliminary data.</text>
</comment>
<proteinExistence type="predicted"/>
<evidence type="ECO:0000313" key="2">
    <source>
        <dbReference type="Proteomes" id="UP001603857"/>
    </source>
</evidence>
<dbReference type="Proteomes" id="UP001603857">
    <property type="component" value="Unassembled WGS sequence"/>
</dbReference>
<dbReference type="EMBL" id="JBGMDY010000007">
    <property type="protein sequence ID" value="KAL2327207.1"/>
    <property type="molecule type" value="Genomic_DNA"/>
</dbReference>
<name>A0ABD1LUJ3_9FABA</name>